<sequence length="220" mass="24202">MAQSIRIENAHPCVNKSTENRGTGYRYSAFTERGDTVYSIIRKLICYRPTAIVRGESLHGRRRRRAWWGCSLGAAVGAGHVDGRPLDVLHVLAHEHRLVQHRRPSRLLVRAAVAVAGGLLGGDKDPRLLVGHPGVGGLLGAHAAQRVGRLVGEQRRGPVPLHHLHVLAVQRRLHLRRGDRRRRRRVVTVAGALVLPALLGAAVRQTPSSSAPAKDQRRHE</sequence>
<evidence type="ECO:0000313" key="3">
    <source>
        <dbReference type="Proteomes" id="UP000004995"/>
    </source>
</evidence>
<organism evidence="2 3">
    <name type="scientific">Setaria italica</name>
    <name type="common">Foxtail millet</name>
    <name type="synonym">Panicum italicum</name>
    <dbReference type="NCBI Taxonomy" id="4555"/>
    <lineage>
        <taxon>Eukaryota</taxon>
        <taxon>Viridiplantae</taxon>
        <taxon>Streptophyta</taxon>
        <taxon>Embryophyta</taxon>
        <taxon>Tracheophyta</taxon>
        <taxon>Spermatophyta</taxon>
        <taxon>Magnoliopsida</taxon>
        <taxon>Liliopsida</taxon>
        <taxon>Poales</taxon>
        <taxon>Poaceae</taxon>
        <taxon>PACMAD clade</taxon>
        <taxon>Panicoideae</taxon>
        <taxon>Panicodae</taxon>
        <taxon>Paniceae</taxon>
        <taxon>Cenchrinae</taxon>
        <taxon>Setaria</taxon>
    </lineage>
</organism>
<dbReference type="EnsemblPlants" id="KQL09016">
    <property type="protein sequence ID" value="KQL09016"/>
    <property type="gene ID" value="SETIT_007248mg"/>
</dbReference>
<dbReference type="HOGENOM" id="CLU_1257962_0_0_1"/>
<feature type="transmembrane region" description="Helical" evidence="1">
    <location>
        <begin position="186"/>
        <end position="203"/>
    </location>
</feature>
<evidence type="ECO:0000313" key="2">
    <source>
        <dbReference type="EnsemblPlants" id="KQL09016"/>
    </source>
</evidence>
<reference evidence="3" key="1">
    <citation type="journal article" date="2012" name="Nat. Biotechnol.">
        <title>Reference genome sequence of the model plant Setaria.</title>
        <authorList>
            <person name="Bennetzen J.L."/>
            <person name="Schmutz J."/>
            <person name="Wang H."/>
            <person name="Percifield R."/>
            <person name="Hawkins J."/>
            <person name="Pontaroli A.C."/>
            <person name="Estep M."/>
            <person name="Feng L."/>
            <person name="Vaughn J.N."/>
            <person name="Grimwood J."/>
            <person name="Jenkins J."/>
            <person name="Barry K."/>
            <person name="Lindquist E."/>
            <person name="Hellsten U."/>
            <person name="Deshpande S."/>
            <person name="Wang X."/>
            <person name="Wu X."/>
            <person name="Mitros T."/>
            <person name="Triplett J."/>
            <person name="Yang X."/>
            <person name="Ye C.Y."/>
            <person name="Mauro-Herrera M."/>
            <person name="Wang L."/>
            <person name="Li P."/>
            <person name="Sharma M."/>
            <person name="Sharma R."/>
            <person name="Ronald P.C."/>
            <person name="Panaud O."/>
            <person name="Kellogg E.A."/>
            <person name="Brutnell T.P."/>
            <person name="Doust A.N."/>
            <person name="Tuskan G.A."/>
            <person name="Rokhsar D."/>
            <person name="Devos K.M."/>
        </authorList>
    </citation>
    <scope>NUCLEOTIDE SEQUENCE [LARGE SCALE GENOMIC DNA]</scope>
    <source>
        <strain evidence="3">cv. Yugu1</strain>
    </source>
</reference>
<proteinExistence type="predicted"/>
<keyword evidence="1" id="KW-0472">Membrane</keyword>
<dbReference type="Gramene" id="KQL09016">
    <property type="protein sequence ID" value="KQL09016"/>
    <property type="gene ID" value="SETIT_007248mg"/>
</dbReference>
<dbReference type="InParanoid" id="K3XZ89"/>
<dbReference type="AlphaFoldDB" id="K3XZ89"/>
<keyword evidence="1" id="KW-1133">Transmembrane helix</keyword>
<keyword evidence="1" id="KW-0812">Transmembrane</keyword>
<accession>K3XZ89</accession>
<dbReference type="EMBL" id="AGNK02002175">
    <property type="status" value="NOT_ANNOTATED_CDS"/>
    <property type="molecule type" value="Genomic_DNA"/>
</dbReference>
<keyword evidence="3" id="KW-1185">Reference proteome</keyword>
<reference evidence="2" key="2">
    <citation type="submission" date="2018-08" db="UniProtKB">
        <authorList>
            <consortium name="EnsemblPlants"/>
        </authorList>
    </citation>
    <scope>IDENTIFICATION</scope>
    <source>
        <strain evidence="2">Yugu1</strain>
    </source>
</reference>
<protein>
    <submittedName>
        <fullName evidence="2">Uncharacterized protein</fullName>
    </submittedName>
</protein>
<name>K3XZ89_SETIT</name>
<dbReference type="Proteomes" id="UP000004995">
    <property type="component" value="Unassembled WGS sequence"/>
</dbReference>
<evidence type="ECO:0000256" key="1">
    <source>
        <dbReference type="SAM" id="Phobius"/>
    </source>
</evidence>